<dbReference type="SUPFAM" id="SSF52467">
    <property type="entry name" value="DHS-like NAD/FAD-binding domain"/>
    <property type="match status" value="1"/>
</dbReference>
<dbReference type="EMBL" id="VYKL01000037">
    <property type="protein sequence ID" value="KAA9016995.1"/>
    <property type="molecule type" value="Genomic_DNA"/>
</dbReference>
<dbReference type="InterPro" id="IPR014729">
    <property type="entry name" value="Rossmann-like_a/b/a_fold"/>
</dbReference>
<evidence type="ECO:0000313" key="3">
    <source>
        <dbReference type="EMBL" id="KAA9016995.1"/>
    </source>
</evidence>
<dbReference type="OrthoDB" id="2810176at2"/>
<dbReference type="Proteomes" id="UP000326671">
    <property type="component" value="Unassembled WGS sequence"/>
</dbReference>
<sequence>METNIICYLPLKNGATFTEETWGLIEQANIIATENDRKIAVVVHSGLSTDDLRQLPFDEIYHAHLEIEHWKVTDYHFQVFRKLLASFNHQKEIYLFSSHPLYQDLAVRAAMQSNMPIITNVMEIMIEHKSSSLLAKREIYNEKAHEFTAFSEARQQFLTFERSILYGKQQSGKPSFVQEIEIDLVNSPIRFLSESQVDWKELKITEAKAVIGIGRGVHGREAFDSILQLAEVLNAPIGGSKVADELGLIPREKRIGASGTTIEADIYVAIGISGSSQHLEGIKGVKHVIAINNDPSAAIFQRCDIGIIGDYQEVLPELVQSLQVERQSEENVEYLHIG</sequence>
<feature type="binding site" evidence="1">
    <location>
        <position position="215"/>
    </location>
    <ligand>
        <name>FAD</name>
        <dbReference type="ChEBI" id="CHEBI:57692"/>
    </ligand>
</feature>
<dbReference type="PANTHER" id="PTHR43153">
    <property type="entry name" value="ELECTRON TRANSFER FLAVOPROTEIN ALPHA"/>
    <property type="match status" value="1"/>
</dbReference>
<dbReference type="InterPro" id="IPR001308">
    <property type="entry name" value="ETF_a/FixB"/>
</dbReference>
<dbReference type="PANTHER" id="PTHR43153:SF1">
    <property type="entry name" value="ELECTRON TRANSFER FLAVOPROTEIN SUBUNIT ALPHA, MITOCHONDRIAL"/>
    <property type="match status" value="1"/>
</dbReference>
<dbReference type="Gene3D" id="3.40.50.620">
    <property type="entry name" value="HUPs"/>
    <property type="match status" value="1"/>
</dbReference>
<protein>
    <submittedName>
        <fullName evidence="3">Electron transfer flavoprotein subunit alpha/FixB family protein</fullName>
    </submittedName>
</protein>
<dbReference type="Pfam" id="PF00766">
    <property type="entry name" value="ETF_alpha"/>
    <property type="match status" value="1"/>
</dbReference>
<keyword evidence="4" id="KW-1185">Reference proteome</keyword>
<gene>
    <name evidence="3" type="ORF">F4V44_21230</name>
</gene>
<reference evidence="3 4" key="1">
    <citation type="submission" date="2019-09" db="EMBL/GenBank/DDBJ databases">
        <title>Whole genome sequences of isolates from the Mars Exploration Rovers.</title>
        <authorList>
            <person name="Seuylemezian A."/>
            <person name="Vaishampayan P."/>
        </authorList>
    </citation>
    <scope>NUCLEOTIDE SEQUENCE [LARGE SCALE GENOMIC DNA]</scope>
    <source>
        <strain evidence="3 4">MER_TA_151</strain>
    </source>
</reference>
<evidence type="ECO:0000259" key="2">
    <source>
        <dbReference type="Pfam" id="PF00766"/>
    </source>
</evidence>
<dbReference type="GO" id="GO:0050660">
    <property type="term" value="F:flavin adenine dinucleotide binding"/>
    <property type="evidence" value="ECO:0007669"/>
    <property type="project" value="InterPro"/>
</dbReference>
<keyword evidence="1" id="KW-0285">Flavoprotein</keyword>
<feature type="binding site" evidence="1">
    <location>
        <begin position="271"/>
        <end position="278"/>
    </location>
    <ligand>
        <name>FAD</name>
        <dbReference type="ChEBI" id="CHEBI:57692"/>
    </ligand>
</feature>
<evidence type="ECO:0000313" key="4">
    <source>
        <dbReference type="Proteomes" id="UP000326671"/>
    </source>
</evidence>
<comment type="caution">
    <text evidence="3">The sequence shown here is derived from an EMBL/GenBank/DDBJ whole genome shotgun (WGS) entry which is preliminary data.</text>
</comment>
<evidence type="ECO:0000256" key="1">
    <source>
        <dbReference type="PIRSR" id="PIRSR000089-1"/>
    </source>
</evidence>
<proteinExistence type="predicted"/>
<dbReference type="AlphaFoldDB" id="A0A5J5H8K2"/>
<dbReference type="SUPFAM" id="SSF52402">
    <property type="entry name" value="Adenine nucleotide alpha hydrolases-like"/>
    <property type="match status" value="1"/>
</dbReference>
<feature type="domain" description="Electron transfer flavoprotein alpha subunit C-terminal" evidence="2">
    <location>
        <begin position="203"/>
        <end position="283"/>
    </location>
</feature>
<dbReference type="RefSeq" id="WP_150442009.1">
    <property type="nucleotide sequence ID" value="NZ_VYKL01000037.1"/>
</dbReference>
<comment type="cofactor">
    <cofactor evidence="1">
        <name>FAD</name>
        <dbReference type="ChEBI" id="CHEBI:57692"/>
    </cofactor>
    <text evidence="1">Binds 1 FAD per dimer.</text>
</comment>
<keyword evidence="1" id="KW-0274">FAD</keyword>
<dbReference type="GO" id="GO:0033539">
    <property type="term" value="P:fatty acid beta-oxidation using acyl-CoA dehydrogenase"/>
    <property type="evidence" value="ECO:0007669"/>
    <property type="project" value="TreeGrafter"/>
</dbReference>
<feature type="binding site" evidence="1">
    <location>
        <position position="292"/>
    </location>
    <ligand>
        <name>FAD</name>
        <dbReference type="ChEBI" id="CHEBI:57692"/>
    </ligand>
</feature>
<dbReference type="PIRSF" id="PIRSF000089">
    <property type="entry name" value="Electra_flavoP_a"/>
    <property type="match status" value="1"/>
</dbReference>
<dbReference type="Gene3D" id="3.40.50.1220">
    <property type="entry name" value="TPP-binding domain"/>
    <property type="match status" value="1"/>
</dbReference>
<organism evidence="3 4">
    <name type="scientific">Niallia endozanthoxylica</name>
    <dbReference type="NCBI Taxonomy" id="2036016"/>
    <lineage>
        <taxon>Bacteria</taxon>
        <taxon>Bacillati</taxon>
        <taxon>Bacillota</taxon>
        <taxon>Bacilli</taxon>
        <taxon>Bacillales</taxon>
        <taxon>Bacillaceae</taxon>
        <taxon>Niallia</taxon>
    </lineage>
</organism>
<dbReference type="InterPro" id="IPR014731">
    <property type="entry name" value="ETF_asu_C"/>
</dbReference>
<accession>A0A5J5H8K2</accession>
<dbReference type="InterPro" id="IPR029035">
    <property type="entry name" value="DHS-like_NAD/FAD-binding_dom"/>
</dbReference>
<name>A0A5J5H8K2_9BACI</name>
<dbReference type="GO" id="GO:0009055">
    <property type="term" value="F:electron transfer activity"/>
    <property type="evidence" value="ECO:0007669"/>
    <property type="project" value="InterPro"/>
</dbReference>